<dbReference type="CDD" id="cd00082">
    <property type="entry name" value="HisKA"/>
    <property type="match status" value="1"/>
</dbReference>
<dbReference type="InterPro" id="IPR003661">
    <property type="entry name" value="HisK_dim/P_dom"/>
</dbReference>
<sequence>MRRSHVYKWIAVCCFLLFLVLQYLMIARSYDIKRSQLFQKEKREIRAVYNRHILNDKIYPGGQKLIDTALIPHMNRLKYRYEENTIAFYALRDSLSEQLCAKLRSESTMDSLFQVIQSEVGLGEGFGYSLVLKEVSITFDARTFIPIIDFAEDQFLLIGGDPQFIEAENLVSSIAVAANSKMSNRVAFALYVGNTHTVLSVLKAIFPLLLLSGCCITGIIGLYWGTYRNWMKQKRMAEMASDFINNVTHEFNTPLTTIRIALSNIAAKVSKEEKLKISATLDTMGRQIKRLDRLVNKAIDLSIFNQEQIIFEECSLVELLGQLKQDLAVLIHENTNIHITTATVGQDVKVLVNPFLFVTMINNLVDNGLKYNNARYKEIDIHLGYAANNGLVLAVQDNGIGISDSQLPHIFTKGYRGKRYARSTGLGLGLFFVMEVVRIHRWHIEVKSDEQRGTTFFIFMPIIN</sequence>
<dbReference type="Proteomes" id="UP000308196">
    <property type="component" value="Chromosome"/>
</dbReference>
<dbReference type="SUPFAM" id="SSF55874">
    <property type="entry name" value="ATPase domain of HSP90 chaperone/DNA topoisomerase II/histidine kinase"/>
    <property type="match status" value="1"/>
</dbReference>
<evidence type="ECO:0000256" key="2">
    <source>
        <dbReference type="ARBA" id="ARBA00012438"/>
    </source>
</evidence>
<proteinExistence type="predicted"/>
<evidence type="ECO:0000256" key="7">
    <source>
        <dbReference type="SAM" id="Phobius"/>
    </source>
</evidence>
<dbReference type="KEGG" id="stha:NCTC11429_01206"/>
<dbReference type="InterPro" id="IPR050351">
    <property type="entry name" value="BphY/WalK/GraS-like"/>
</dbReference>
<evidence type="ECO:0000256" key="4">
    <source>
        <dbReference type="ARBA" id="ARBA00022679"/>
    </source>
</evidence>
<gene>
    <name evidence="9" type="primary">phoR_4</name>
    <name evidence="9" type="ORF">NCTC11429_01206</name>
</gene>
<keyword evidence="4 9" id="KW-0808">Transferase</keyword>
<dbReference type="InterPro" id="IPR005467">
    <property type="entry name" value="His_kinase_dom"/>
</dbReference>
<keyword evidence="7" id="KW-0472">Membrane</keyword>
<dbReference type="Pfam" id="PF00512">
    <property type="entry name" value="HisKA"/>
    <property type="match status" value="1"/>
</dbReference>
<dbReference type="Pfam" id="PF02518">
    <property type="entry name" value="HATPase_c"/>
    <property type="match status" value="1"/>
</dbReference>
<dbReference type="GO" id="GO:0004721">
    <property type="term" value="F:phosphoprotein phosphatase activity"/>
    <property type="evidence" value="ECO:0007669"/>
    <property type="project" value="TreeGrafter"/>
</dbReference>
<name>A0A4V6KP55_9SPHI</name>
<accession>A0A4V6KP55</accession>
<dbReference type="GO" id="GO:0000155">
    <property type="term" value="F:phosphorelay sensor kinase activity"/>
    <property type="evidence" value="ECO:0007669"/>
    <property type="project" value="InterPro"/>
</dbReference>
<comment type="catalytic activity">
    <reaction evidence="1">
        <text>ATP + protein L-histidine = ADP + protein N-phospho-L-histidine.</text>
        <dbReference type="EC" id="2.7.13.3"/>
    </reaction>
</comment>
<evidence type="ECO:0000256" key="1">
    <source>
        <dbReference type="ARBA" id="ARBA00000085"/>
    </source>
</evidence>
<dbReference type="EC" id="2.7.13.3" evidence="2"/>
<dbReference type="CDD" id="cd00075">
    <property type="entry name" value="HATPase"/>
    <property type="match status" value="1"/>
</dbReference>
<keyword evidence="6" id="KW-0902">Two-component regulatory system</keyword>
<dbReference type="PRINTS" id="PR00344">
    <property type="entry name" value="BCTRLSENSOR"/>
</dbReference>
<dbReference type="GO" id="GO:0005886">
    <property type="term" value="C:plasma membrane"/>
    <property type="evidence" value="ECO:0007669"/>
    <property type="project" value="TreeGrafter"/>
</dbReference>
<keyword evidence="5" id="KW-0418">Kinase</keyword>
<dbReference type="STRING" id="1123265.GCA_000686625_04123"/>
<feature type="domain" description="Histidine kinase" evidence="8">
    <location>
        <begin position="246"/>
        <end position="464"/>
    </location>
</feature>
<dbReference type="PANTHER" id="PTHR45453">
    <property type="entry name" value="PHOSPHATE REGULON SENSOR PROTEIN PHOR"/>
    <property type="match status" value="1"/>
</dbReference>
<dbReference type="GO" id="GO:0016036">
    <property type="term" value="P:cellular response to phosphate starvation"/>
    <property type="evidence" value="ECO:0007669"/>
    <property type="project" value="TreeGrafter"/>
</dbReference>
<dbReference type="SMART" id="SM00387">
    <property type="entry name" value="HATPase_c"/>
    <property type="match status" value="1"/>
</dbReference>
<dbReference type="EMBL" id="LR590484">
    <property type="protein sequence ID" value="VTR33658.1"/>
    <property type="molecule type" value="Genomic_DNA"/>
</dbReference>
<feature type="transmembrane region" description="Helical" evidence="7">
    <location>
        <begin position="204"/>
        <end position="226"/>
    </location>
</feature>
<dbReference type="Gene3D" id="1.10.287.130">
    <property type="match status" value="1"/>
</dbReference>
<evidence type="ECO:0000256" key="6">
    <source>
        <dbReference type="ARBA" id="ARBA00023012"/>
    </source>
</evidence>
<dbReference type="SMART" id="SM00388">
    <property type="entry name" value="HisKA"/>
    <property type="match status" value="1"/>
</dbReference>
<dbReference type="PROSITE" id="PS50109">
    <property type="entry name" value="HIS_KIN"/>
    <property type="match status" value="1"/>
</dbReference>
<evidence type="ECO:0000313" key="9">
    <source>
        <dbReference type="EMBL" id="VTR33658.1"/>
    </source>
</evidence>
<keyword evidence="7" id="KW-1133">Transmembrane helix</keyword>
<dbReference type="InterPro" id="IPR003594">
    <property type="entry name" value="HATPase_dom"/>
</dbReference>
<evidence type="ECO:0000313" key="10">
    <source>
        <dbReference type="Proteomes" id="UP000308196"/>
    </source>
</evidence>
<dbReference type="Gene3D" id="3.30.565.10">
    <property type="entry name" value="Histidine kinase-like ATPase, C-terminal domain"/>
    <property type="match status" value="1"/>
</dbReference>
<keyword evidence="3" id="KW-0597">Phosphoprotein</keyword>
<evidence type="ECO:0000256" key="5">
    <source>
        <dbReference type="ARBA" id="ARBA00022777"/>
    </source>
</evidence>
<reference evidence="9 10" key="1">
    <citation type="submission" date="2019-05" db="EMBL/GenBank/DDBJ databases">
        <authorList>
            <consortium name="Pathogen Informatics"/>
        </authorList>
    </citation>
    <scope>NUCLEOTIDE SEQUENCE [LARGE SCALE GENOMIC DNA]</scope>
    <source>
        <strain evidence="9 10">NCTC11429</strain>
    </source>
</reference>
<dbReference type="AlphaFoldDB" id="A0A4V6KP55"/>
<organism evidence="9 10">
    <name type="scientific">Sphingobacterium thalpophilum</name>
    <dbReference type="NCBI Taxonomy" id="259"/>
    <lineage>
        <taxon>Bacteria</taxon>
        <taxon>Pseudomonadati</taxon>
        <taxon>Bacteroidota</taxon>
        <taxon>Sphingobacteriia</taxon>
        <taxon>Sphingobacteriales</taxon>
        <taxon>Sphingobacteriaceae</taxon>
        <taxon>Sphingobacterium</taxon>
    </lineage>
</organism>
<keyword evidence="7" id="KW-0812">Transmembrane</keyword>
<dbReference type="SUPFAM" id="SSF47384">
    <property type="entry name" value="Homodimeric domain of signal transducing histidine kinase"/>
    <property type="match status" value="1"/>
</dbReference>
<dbReference type="InterPro" id="IPR036097">
    <property type="entry name" value="HisK_dim/P_sf"/>
</dbReference>
<dbReference type="InterPro" id="IPR036890">
    <property type="entry name" value="HATPase_C_sf"/>
</dbReference>
<evidence type="ECO:0000259" key="8">
    <source>
        <dbReference type="PROSITE" id="PS50109"/>
    </source>
</evidence>
<dbReference type="InterPro" id="IPR004358">
    <property type="entry name" value="Sig_transdc_His_kin-like_C"/>
</dbReference>
<protein>
    <recommendedName>
        <fullName evidence="2">histidine kinase</fullName>
        <ecNumber evidence="2">2.7.13.3</ecNumber>
    </recommendedName>
</protein>
<evidence type="ECO:0000256" key="3">
    <source>
        <dbReference type="ARBA" id="ARBA00022553"/>
    </source>
</evidence>
<dbReference type="PANTHER" id="PTHR45453:SF1">
    <property type="entry name" value="PHOSPHATE REGULON SENSOR PROTEIN PHOR"/>
    <property type="match status" value="1"/>
</dbReference>